<comment type="caution">
    <text evidence="1">The sequence shown here is derived from an EMBL/GenBank/DDBJ whole genome shotgun (WGS) entry which is preliminary data.</text>
</comment>
<gene>
    <name evidence="1" type="ORF">CDAR_51241</name>
</gene>
<dbReference type="AlphaFoldDB" id="A0AAV4U632"/>
<evidence type="ECO:0000313" key="1">
    <source>
        <dbReference type="EMBL" id="GIY53187.1"/>
    </source>
</evidence>
<keyword evidence="2" id="KW-1185">Reference proteome</keyword>
<organism evidence="1 2">
    <name type="scientific">Caerostris darwini</name>
    <dbReference type="NCBI Taxonomy" id="1538125"/>
    <lineage>
        <taxon>Eukaryota</taxon>
        <taxon>Metazoa</taxon>
        <taxon>Ecdysozoa</taxon>
        <taxon>Arthropoda</taxon>
        <taxon>Chelicerata</taxon>
        <taxon>Arachnida</taxon>
        <taxon>Araneae</taxon>
        <taxon>Araneomorphae</taxon>
        <taxon>Entelegynae</taxon>
        <taxon>Araneoidea</taxon>
        <taxon>Araneidae</taxon>
        <taxon>Caerostris</taxon>
    </lineage>
</organism>
<accession>A0AAV4U632</accession>
<protein>
    <submittedName>
        <fullName evidence="1">Uncharacterized protein</fullName>
    </submittedName>
</protein>
<evidence type="ECO:0000313" key="2">
    <source>
        <dbReference type="Proteomes" id="UP001054837"/>
    </source>
</evidence>
<reference evidence="1 2" key="1">
    <citation type="submission" date="2021-06" db="EMBL/GenBank/DDBJ databases">
        <title>Caerostris darwini draft genome.</title>
        <authorList>
            <person name="Kono N."/>
            <person name="Arakawa K."/>
        </authorList>
    </citation>
    <scope>NUCLEOTIDE SEQUENCE [LARGE SCALE GENOMIC DNA]</scope>
</reference>
<proteinExistence type="predicted"/>
<dbReference type="Proteomes" id="UP001054837">
    <property type="component" value="Unassembled WGS sequence"/>
</dbReference>
<name>A0AAV4U632_9ARAC</name>
<dbReference type="EMBL" id="BPLQ01010742">
    <property type="protein sequence ID" value="GIY53187.1"/>
    <property type="molecule type" value="Genomic_DNA"/>
</dbReference>
<sequence length="129" mass="14694">MDLNAKWMDLDGTKGRDLYAKGMDLDGTKWMGLNVKWIDLDGIKWIDLNGSNPSNRIDITHSVLDEMYPHIVPITLLGNRKSNYARIVIIFSQRFEGRDFNAPCKVDSNMRPSARPLYMLPMGTDIGHP</sequence>